<dbReference type="Proteomes" id="UP000198852">
    <property type="component" value="Unassembled WGS sequence"/>
</dbReference>
<name>A0A1I6UXX0_9PSEU</name>
<organism evidence="1 2">
    <name type="scientific">Saccharopolyspora flava</name>
    <dbReference type="NCBI Taxonomy" id="95161"/>
    <lineage>
        <taxon>Bacteria</taxon>
        <taxon>Bacillati</taxon>
        <taxon>Actinomycetota</taxon>
        <taxon>Actinomycetes</taxon>
        <taxon>Pseudonocardiales</taxon>
        <taxon>Pseudonocardiaceae</taxon>
        <taxon>Saccharopolyspora</taxon>
    </lineage>
</organism>
<evidence type="ECO:0000313" key="2">
    <source>
        <dbReference type="Proteomes" id="UP000198852"/>
    </source>
</evidence>
<dbReference type="STRING" id="95161.SAMN05660874_05362"/>
<reference evidence="2" key="1">
    <citation type="submission" date="2016-10" db="EMBL/GenBank/DDBJ databases">
        <authorList>
            <person name="Varghese N."/>
            <person name="Submissions S."/>
        </authorList>
    </citation>
    <scope>NUCLEOTIDE SEQUENCE [LARGE SCALE GENOMIC DNA]</scope>
    <source>
        <strain evidence="2">DSM 44771</strain>
    </source>
</reference>
<dbReference type="RefSeq" id="WP_245776156.1">
    <property type="nucleotide sequence ID" value="NZ_FOZX01000014.1"/>
</dbReference>
<evidence type="ECO:0000313" key="1">
    <source>
        <dbReference type="EMBL" id="SFT06270.1"/>
    </source>
</evidence>
<sequence>MTQVLRVVTEVAGTATELVQCQVYLAMSGDEDRHHDDRRARAIIRLVLTAAEENFSAVTPDFQQFVASVRPEGSA</sequence>
<protein>
    <submittedName>
        <fullName evidence="1">Uncharacterized protein</fullName>
    </submittedName>
</protein>
<gene>
    <name evidence="1" type="ORF">SAMN05660874_05362</name>
</gene>
<dbReference type="AlphaFoldDB" id="A0A1I6UXX0"/>
<keyword evidence="2" id="KW-1185">Reference proteome</keyword>
<proteinExistence type="predicted"/>
<accession>A0A1I6UXX0</accession>
<dbReference type="EMBL" id="FOZX01000014">
    <property type="protein sequence ID" value="SFT06270.1"/>
    <property type="molecule type" value="Genomic_DNA"/>
</dbReference>